<feature type="region of interest" description="Disordered" evidence="1">
    <location>
        <begin position="72"/>
        <end position="105"/>
    </location>
</feature>
<feature type="region of interest" description="Disordered" evidence="1">
    <location>
        <begin position="128"/>
        <end position="190"/>
    </location>
</feature>
<feature type="compositionally biased region" description="Basic and acidic residues" evidence="1">
    <location>
        <begin position="410"/>
        <end position="444"/>
    </location>
</feature>
<dbReference type="AlphaFoldDB" id="R7RZE3"/>
<feature type="compositionally biased region" description="Polar residues" evidence="1">
    <location>
        <begin position="93"/>
        <end position="105"/>
    </location>
</feature>
<feature type="region of interest" description="Disordered" evidence="1">
    <location>
        <begin position="512"/>
        <end position="602"/>
    </location>
</feature>
<evidence type="ECO:0000313" key="3">
    <source>
        <dbReference type="Proteomes" id="UP000053927"/>
    </source>
</evidence>
<feature type="compositionally biased region" description="Low complexity" evidence="1">
    <location>
        <begin position="175"/>
        <end position="185"/>
    </location>
</feature>
<protein>
    <submittedName>
        <fullName evidence="2">Uncharacterized protein</fullName>
    </submittedName>
</protein>
<keyword evidence="3" id="KW-1185">Reference proteome</keyword>
<dbReference type="RefSeq" id="XP_007310434.1">
    <property type="nucleotide sequence ID" value="XM_007310372.1"/>
</dbReference>
<evidence type="ECO:0000313" key="2">
    <source>
        <dbReference type="EMBL" id="EIM80290.1"/>
    </source>
</evidence>
<dbReference type="KEGG" id="shs:STEHIDRAFT_162710"/>
<organism evidence="2 3">
    <name type="scientific">Stereum hirsutum (strain FP-91666)</name>
    <name type="common">White-rot fungus</name>
    <dbReference type="NCBI Taxonomy" id="721885"/>
    <lineage>
        <taxon>Eukaryota</taxon>
        <taxon>Fungi</taxon>
        <taxon>Dikarya</taxon>
        <taxon>Basidiomycota</taxon>
        <taxon>Agaricomycotina</taxon>
        <taxon>Agaricomycetes</taxon>
        <taxon>Russulales</taxon>
        <taxon>Stereaceae</taxon>
        <taxon>Stereum</taxon>
    </lineage>
</organism>
<accession>R7RZE3</accession>
<feature type="region of interest" description="Disordered" evidence="1">
    <location>
        <begin position="280"/>
        <end position="450"/>
    </location>
</feature>
<reference evidence="3" key="1">
    <citation type="journal article" date="2012" name="Science">
        <title>The Paleozoic origin of enzymatic lignin decomposition reconstructed from 31 fungal genomes.</title>
        <authorList>
            <person name="Floudas D."/>
            <person name="Binder M."/>
            <person name="Riley R."/>
            <person name="Barry K."/>
            <person name="Blanchette R.A."/>
            <person name="Henrissat B."/>
            <person name="Martinez A.T."/>
            <person name="Otillar R."/>
            <person name="Spatafora J.W."/>
            <person name="Yadav J.S."/>
            <person name="Aerts A."/>
            <person name="Benoit I."/>
            <person name="Boyd A."/>
            <person name="Carlson A."/>
            <person name="Copeland A."/>
            <person name="Coutinho P.M."/>
            <person name="de Vries R.P."/>
            <person name="Ferreira P."/>
            <person name="Findley K."/>
            <person name="Foster B."/>
            <person name="Gaskell J."/>
            <person name="Glotzer D."/>
            <person name="Gorecki P."/>
            <person name="Heitman J."/>
            <person name="Hesse C."/>
            <person name="Hori C."/>
            <person name="Igarashi K."/>
            <person name="Jurgens J.A."/>
            <person name="Kallen N."/>
            <person name="Kersten P."/>
            <person name="Kohler A."/>
            <person name="Kuees U."/>
            <person name="Kumar T.K.A."/>
            <person name="Kuo A."/>
            <person name="LaButti K."/>
            <person name="Larrondo L.F."/>
            <person name="Lindquist E."/>
            <person name="Ling A."/>
            <person name="Lombard V."/>
            <person name="Lucas S."/>
            <person name="Lundell T."/>
            <person name="Martin R."/>
            <person name="McLaughlin D.J."/>
            <person name="Morgenstern I."/>
            <person name="Morin E."/>
            <person name="Murat C."/>
            <person name="Nagy L.G."/>
            <person name="Nolan M."/>
            <person name="Ohm R.A."/>
            <person name="Patyshakuliyeva A."/>
            <person name="Rokas A."/>
            <person name="Ruiz-Duenas F.J."/>
            <person name="Sabat G."/>
            <person name="Salamov A."/>
            <person name="Samejima M."/>
            <person name="Schmutz J."/>
            <person name="Slot J.C."/>
            <person name="St John F."/>
            <person name="Stenlid J."/>
            <person name="Sun H."/>
            <person name="Sun S."/>
            <person name="Syed K."/>
            <person name="Tsang A."/>
            <person name="Wiebenga A."/>
            <person name="Young D."/>
            <person name="Pisabarro A."/>
            <person name="Eastwood D.C."/>
            <person name="Martin F."/>
            <person name="Cullen D."/>
            <person name="Grigoriev I.V."/>
            <person name="Hibbett D.S."/>
        </authorList>
    </citation>
    <scope>NUCLEOTIDE SEQUENCE [LARGE SCALE GENOMIC DNA]</scope>
    <source>
        <strain evidence="3">FP-91666</strain>
    </source>
</reference>
<sequence>MTSINHTVSGHLFGDLQIYDTDVPALSNNSVRGPFPESAQTHLSPNLDSMERYLYIEKRRQKSMTPLHLALPSRSVSRSPHVREGAHPVHRPQSPNSGMLPSYSTSLFNPAPGTGLYTYPALYLPPNPRAQSEDELYSRDTPCDTSSHLPLPRQRRNTYSGYTPKRHSVMPPPMARSQSPSSSSMEHQEDCGGFVHRELVRALVGSGEVQNDSETFLFGMASGDGNRAYDEPTMVNRFAQDLAQQEHSAQSQDAQAYEDDFGKRKDFRCRKSSGIFVSREQLGYPPNKDFAGVQTDAVDGESGSISPSDPTGLNSPIPSRINDISGSIGNSGVAPNSFEEAGLAPAVSSTDESNGHTASSAGNMHGTNIPHGLPNDVPNMRTRGSAKSSSPAAPAAPPALPTRSRRKVKQHDGKKKEKRRDGDKKEKQKDGEKKAKQQDGEKISFRGRCAPRHKSGDIWVMGTMSGHTIDNPLQKGVKAWQDPLLMDEWNGEKAKRVPKLALFEEIVKLSVDSPVGSGEGKKRGRDDDDDVGDVAPAPKKARMARASRGNAKGSGSKVSLSGTSTGAVTLPQEQIETSGSAAGGEGPSTGADHIFSLGPREG</sequence>
<name>R7RZE3_STEHR</name>
<feature type="compositionally biased region" description="Polar residues" evidence="1">
    <location>
        <begin position="347"/>
        <end position="366"/>
    </location>
</feature>
<dbReference type="EMBL" id="JH687398">
    <property type="protein sequence ID" value="EIM80290.1"/>
    <property type="molecule type" value="Genomic_DNA"/>
</dbReference>
<evidence type="ECO:0000256" key="1">
    <source>
        <dbReference type="SAM" id="MobiDB-lite"/>
    </source>
</evidence>
<feature type="compositionally biased region" description="Polar residues" evidence="1">
    <location>
        <begin position="303"/>
        <end position="334"/>
    </location>
</feature>
<dbReference type="Proteomes" id="UP000053927">
    <property type="component" value="Unassembled WGS sequence"/>
</dbReference>
<gene>
    <name evidence="2" type="ORF">STEHIDRAFT_162710</name>
</gene>
<feature type="compositionally biased region" description="Polar residues" evidence="1">
    <location>
        <begin position="556"/>
        <end position="580"/>
    </location>
</feature>
<proteinExistence type="predicted"/>
<dbReference type="GeneID" id="18802150"/>